<dbReference type="InterPro" id="IPR036291">
    <property type="entry name" value="NAD(P)-bd_dom_sf"/>
</dbReference>
<dbReference type="PIRSF" id="PIRSF000149">
    <property type="entry name" value="GAP_DH"/>
    <property type="match status" value="1"/>
</dbReference>
<dbReference type="Gene3D" id="3.30.360.10">
    <property type="entry name" value="Dihydrodipicolinate Reductase, domain 2"/>
    <property type="match status" value="1"/>
</dbReference>
<evidence type="ECO:0000259" key="5">
    <source>
        <dbReference type="SMART" id="SM00846"/>
    </source>
</evidence>
<dbReference type="InterPro" id="IPR006424">
    <property type="entry name" value="Glyceraldehyde-3-P_DH_1"/>
</dbReference>
<dbReference type="SUPFAM" id="SSF55347">
    <property type="entry name" value="Glyceraldehyde-3-phosphate dehydrogenase-like, C-terminal domain"/>
    <property type="match status" value="1"/>
</dbReference>
<evidence type="ECO:0000256" key="3">
    <source>
        <dbReference type="RuleBase" id="RU000397"/>
    </source>
</evidence>
<dbReference type="Pfam" id="PF00044">
    <property type="entry name" value="Gp_dh_N"/>
    <property type="match status" value="1"/>
</dbReference>
<dbReference type="CDD" id="cd18126">
    <property type="entry name" value="GAPDH_I_C"/>
    <property type="match status" value="1"/>
</dbReference>
<dbReference type="InterPro" id="IPR020828">
    <property type="entry name" value="GlycerAld_3-P_DH_NAD(P)-bd"/>
</dbReference>
<reference evidence="6" key="1">
    <citation type="submission" date="2023-07" db="EMBL/GenBank/DDBJ databases">
        <title>Brevundimonas soil sp. nov., isolated from the soil of chemical plant.</title>
        <authorList>
            <person name="Wu N."/>
        </authorList>
    </citation>
    <scope>NUCLEOTIDE SEQUENCE</scope>
    <source>
        <strain evidence="6">XZ-24</strain>
    </source>
</reference>
<dbReference type="NCBIfam" id="TIGR01534">
    <property type="entry name" value="GAPDH-I"/>
    <property type="match status" value="1"/>
</dbReference>
<dbReference type="PRINTS" id="PR00078">
    <property type="entry name" value="G3PDHDRGNASE"/>
</dbReference>
<keyword evidence="7" id="KW-1185">Reference proteome</keyword>
<dbReference type="Pfam" id="PF02800">
    <property type="entry name" value="Gp_dh_C"/>
    <property type="match status" value="1"/>
</dbReference>
<comment type="caution">
    <text evidence="6">The sequence shown here is derived from an EMBL/GenBank/DDBJ whole genome shotgun (WGS) entry which is preliminary data.</text>
</comment>
<name>A0ABT8SM51_9CAUL</name>
<dbReference type="SMART" id="SM00846">
    <property type="entry name" value="Gp_dh_N"/>
    <property type="match status" value="1"/>
</dbReference>
<evidence type="ECO:0000313" key="7">
    <source>
        <dbReference type="Proteomes" id="UP001169063"/>
    </source>
</evidence>
<dbReference type="PANTHER" id="PTHR43148">
    <property type="entry name" value="GLYCERALDEHYDE-3-PHOSPHATE DEHYDROGENASE 2"/>
    <property type="match status" value="1"/>
</dbReference>
<gene>
    <name evidence="6" type="primary">gap</name>
    <name evidence="6" type="ORF">Q0812_09415</name>
</gene>
<dbReference type="InterPro" id="IPR020831">
    <property type="entry name" value="GlycerAld/Erythrose_P_DH"/>
</dbReference>
<dbReference type="Proteomes" id="UP001169063">
    <property type="component" value="Unassembled WGS sequence"/>
</dbReference>
<evidence type="ECO:0000313" key="6">
    <source>
        <dbReference type="EMBL" id="MDO1559645.1"/>
    </source>
</evidence>
<evidence type="ECO:0000256" key="4">
    <source>
        <dbReference type="RuleBase" id="RU361160"/>
    </source>
</evidence>
<dbReference type="CDD" id="cd05214">
    <property type="entry name" value="GAPDH_I_N"/>
    <property type="match status" value="1"/>
</dbReference>
<evidence type="ECO:0000256" key="2">
    <source>
        <dbReference type="ARBA" id="ARBA00023002"/>
    </source>
</evidence>
<evidence type="ECO:0000256" key="1">
    <source>
        <dbReference type="ARBA" id="ARBA00007406"/>
    </source>
</evidence>
<dbReference type="EMBL" id="JAUKTR010000003">
    <property type="protein sequence ID" value="MDO1559645.1"/>
    <property type="molecule type" value="Genomic_DNA"/>
</dbReference>
<dbReference type="InterPro" id="IPR020829">
    <property type="entry name" value="GlycerAld_3-P_DH_cat"/>
</dbReference>
<feature type="domain" description="Glyceraldehyde 3-phosphate dehydrogenase NAD(P) binding" evidence="5">
    <location>
        <begin position="3"/>
        <end position="153"/>
    </location>
</feature>
<proteinExistence type="inferred from homology"/>
<dbReference type="RefSeq" id="WP_302110067.1">
    <property type="nucleotide sequence ID" value="NZ_JAUKTR010000003.1"/>
</dbReference>
<dbReference type="InterPro" id="IPR020830">
    <property type="entry name" value="GlycerAld_3-P_DH_AS"/>
</dbReference>
<organism evidence="6 7">
    <name type="scientific">Peiella sedimenti</name>
    <dbReference type="NCBI Taxonomy" id="3061083"/>
    <lineage>
        <taxon>Bacteria</taxon>
        <taxon>Pseudomonadati</taxon>
        <taxon>Pseudomonadota</taxon>
        <taxon>Alphaproteobacteria</taxon>
        <taxon>Caulobacterales</taxon>
        <taxon>Caulobacteraceae</taxon>
        <taxon>Peiella</taxon>
    </lineage>
</organism>
<dbReference type="Gene3D" id="3.40.50.720">
    <property type="entry name" value="NAD(P)-binding Rossmann-like Domain"/>
    <property type="match status" value="1"/>
</dbReference>
<sequence length="335" mass="35548">MTVRVAINGFGRIGRLVLRSIVEHGRTDIEVVAINDLGPVATNAHLLRYDSVHGRFPGEVTAGDDWIDAGMGKMRVTAIKNPAELPHKELGVDIAFECTGIFTSKDKASAHLDAGAKRVLVSAPADNADKTIVYGVNHDTLTRDDVVVSNASCTTNCLAPIAKVLHDLVGIERGYMTTIHAYTGDQPTLDTMHKDLYRARAAALSMIPTSTGAAKAVGLVLPELKGKLDGSSIRVPTPNVSVVDLKVVTGRDTSVDEINAALKAAADGPMKGVLATTTDPVVSMDMNHIAASSTAALPQTQVIEGKLARVLSWYDNEWGFATRMSDTALAMAKLI</sequence>
<dbReference type="EC" id="1.2.1.-" evidence="4"/>
<protein>
    <recommendedName>
        <fullName evidence="4">Glyceraldehyde-3-phosphate dehydrogenase</fullName>
        <ecNumber evidence="4">1.2.1.-</ecNumber>
    </recommendedName>
</protein>
<keyword evidence="2 4" id="KW-0560">Oxidoreductase</keyword>
<comment type="similarity">
    <text evidence="1 3">Belongs to the glyceraldehyde-3-phosphate dehydrogenase family.</text>
</comment>
<dbReference type="PROSITE" id="PS00071">
    <property type="entry name" value="GAPDH"/>
    <property type="match status" value="1"/>
</dbReference>
<dbReference type="SUPFAM" id="SSF51735">
    <property type="entry name" value="NAD(P)-binding Rossmann-fold domains"/>
    <property type="match status" value="1"/>
</dbReference>
<accession>A0ABT8SM51</accession>